<comment type="caution">
    <text evidence="1">The sequence shown here is derived from an EMBL/GenBank/DDBJ whole genome shotgun (WGS) entry which is preliminary data.</text>
</comment>
<gene>
    <name evidence="1" type="ORF">Zmor_009268</name>
</gene>
<evidence type="ECO:0000313" key="1">
    <source>
        <dbReference type="EMBL" id="KAJ3657467.1"/>
    </source>
</evidence>
<evidence type="ECO:0000313" key="2">
    <source>
        <dbReference type="Proteomes" id="UP001168821"/>
    </source>
</evidence>
<accession>A0AA38III6</accession>
<organism evidence="1 2">
    <name type="scientific">Zophobas morio</name>
    <dbReference type="NCBI Taxonomy" id="2755281"/>
    <lineage>
        <taxon>Eukaryota</taxon>
        <taxon>Metazoa</taxon>
        <taxon>Ecdysozoa</taxon>
        <taxon>Arthropoda</taxon>
        <taxon>Hexapoda</taxon>
        <taxon>Insecta</taxon>
        <taxon>Pterygota</taxon>
        <taxon>Neoptera</taxon>
        <taxon>Endopterygota</taxon>
        <taxon>Coleoptera</taxon>
        <taxon>Polyphaga</taxon>
        <taxon>Cucujiformia</taxon>
        <taxon>Tenebrionidae</taxon>
        <taxon>Zophobas</taxon>
    </lineage>
</organism>
<dbReference type="AlphaFoldDB" id="A0AA38III6"/>
<dbReference type="Proteomes" id="UP001168821">
    <property type="component" value="Unassembled WGS sequence"/>
</dbReference>
<dbReference type="EMBL" id="JALNTZ010000003">
    <property type="protein sequence ID" value="KAJ3657467.1"/>
    <property type="molecule type" value="Genomic_DNA"/>
</dbReference>
<sequence length="91" mass="10668">MSIINRGPFIYRHVPIEMHAENGTELAAFALPYSRTRAQRTDRQLLQLPKHEDQIPTFGEDARRFILAEIADKTRFYSRGEFDFKSRIGRT</sequence>
<name>A0AA38III6_9CUCU</name>
<proteinExistence type="predicted"/>
<keyword evidence="2" id="KW-1185">Reference proteome</keyword>
<protein>
    <submittedName>
        <fullName evidence="1">Uncharacterized protein</fullName>
    </submittedName>
</protein>
<reference evidence="1" key="1">
    <citation type="journal article" date="2023" name="G3 (Bethesda)">
        <title>Whole genome assemblies of Zophobas morio and Tenebrio molitor.</title>
        <authorList>
            <person name="Kaur S."/>
            <person name="Stinson S.A."/>
            <person name="diCenzo G.C."/>
        </authorList>
    </citation>
    <scope>NUCLEOTIDE SEQUENCE</scope>
    <source>
        <strain evidence="1">QUZm001</strain>
    </source>
</reference>